<dbReference type="Gene3D" id="3.30.530.20">
    <property type="match status" value="1"/>
</dbReference>
<protein>
    <submittedName>
        <fullName evidence="3">Vanillate O-demethylase oxidoreductase VanB</fullName>
    </submittedName>
</protein>
<sequence>MTSSTDRIERQILIEAPRSRVWRALSNAEEFGDWFGMDFKGKTFVAGMPVQGRITHPGYEHLVCEMLIERIEPERLFSWRWHPGAIDLSVDYSAEPTTLVVFELEELDAGTLVRIVETGFDNIPPARRVNAFRLNSKGWEAQLTNIEKHVATG</sequence>
<reference evidence="3 4" key="1">
    <citation type="submission" date="2016-01" db="EMBL/GenBank/DDBJ databases">
        <authorList>
            <person name="Oliw E.H."/>
        </authorList>
    </citation>
    <scope>NUCLEOTIDE SEQUENCE [LARGE SCALE GENOMIC DNA]</scope>
    <source>
        <strain evidence="3">LMG 27134</strain>
    </source>
</reference>
<proteinExistence type="inferred from homology"/>
<dbReference type="GO" id="GO:0032259">
    <property type="term" value="P:methylation"/>
    <property type="evidence" value="ECO:0007669"/>
    <property type="project" value="UniProtKB-KW"/>
</dbReference>
<organism evidence="3 4">
    <name type="scientific">Caballeronia udeis</name>
    <dbReference type="NCBI Taxonomy" id="1232866"/>
    <lineage>
        <taxon>Bacteria</taxon>
        <taxon>Pseudomonadati</taxon>
        <taxon>Pseudomonadota</taxon>
        <taxon>Betaproteobacteria</taxon>
        <taxon>Burkholderiales</taxon>
        <taxon>Burkholderiaceae</taxon>
        <taxon>Caballeronia</taxon>
    </lineage>
</organism>
<dbReference type="SUPFAM" id="SSF55961">
    <property type="entry name" value="Bet v1-like"/>
    <property type="match status" value="1"/>
</dbReference>
<dbReference type="EMBL" id="FCOK02000042">
    <property type="protein sequence ID" value="SAL52325.1"/>
    <property type="molecule type" value="Genomic_DNA"/>
</dbReference>
<dbReference type="Pfam" id="PF08327">
    <property type="entry name" value="AHSA1"/>
    <property type="match status" value="1"/>
</dbReference>
<dbReference type="GO" id="GO:0008168">
    <property type="term" value="F:methyltransferase activity"/>
    <property type="evidence" value="ECO:0007669"/>
    <property type="project" value="UniProtKB-KW"/>
</dbReference>
<dbReference type="RefSeq" id="WP_062089765.1">
    <property type="nucleotide sequence ID" value="NZ_FCOK02000042.1"/>
</dbReference>
<keyword evidence="3" id="KW-0808">Transferase</keyword>
<evidence type="ECO:0000259" key="2">
    <source>
        <dbReference type="Pfam" id="PF08327"/>
    </source>
</evidence>
<feature type="domain" description="Activator of Hsp90 ATPase homologue 1/2-like C-terminal" evidence="2">
    <location>
        <begin position="16"/>
        <end position="150"/>
    </location>
</feature>
<gene>
    <name evidence="3" type="ORF">AWB69_05411</name>
</gene>
<accession>A0A158I6U3</accession>
<dbReference type="InterPro" id="IPR013538">
    <property type="entry name" value="ASHA1/2-like_C"/>
</dbReference>
<keyword evidence="3" id="KW-0489">Methyltransferase</keyword>
<evidence type="ECO:0000256" key="1">
    <source>
        <dbReference type="ARBA" id="ARBA00006817"/>
    </source>
</evidence>
<dbReference type="AlphaFoldDB" id="A0A158I6U3"/>
<dbReference type="Proteomes" id="UP000054683">
    <property type="component" value="Unassembled WGS sequence"/>
</dbReference>
<dbReference type="OrthoDB" id="9800600at2"/>
<dbReference type="InterPro" id="IPR023393">
    <property type="entry name" value="START-like_dom_sf"/>
</dbReference>
<comment type="similarity">
    <text evidence="1">Belongs to the AHA1 family.</text>
</comment>
<name>A0A158I6U3_9BURK</name>
<evidence type="ECO:0000313" key="4">
    <source>
        <dbReference type="Proteomes" id="UP000054683"/>
    </source>
</evidence>
<evidence type="ECO:0000313" key="3">
    <source>
        <dbReference type="EMBL" id="SAL52325.1"/>
    </source>
</evidence>
<dbReference type="CDD" id="cd08898">
    <property type="entry name" value="SRPBCC_CalC_Aha1-like_5"/>
    <property type="match status" value="1"/>
</dbReference>